<protein>
    <recommendedName>
        <fullName evidence="5">DUF11 domain-containing protein</fullName>
    </recommendedName>
</protein>
<evidence type="ECO:0000256" key="2">
    <source>
        <dbReference type="SAM" id="SignalP"/>
    </source>
</evidence>
<feature type="region of interest" description="Disordered" evidence="1">
    <location>
        <begin position="305"/>
        <end position="356"/>
    </location>
</feature>
<comment type="caution">
    <text evidence="3">The sequence shown here is derived from an EMBL/GenBank/DDBJ whole genome shotgun (WGS) entry which is preliminary data.</text>
</comment>
<feature type="chain" id="PRO_5047540762" description="DUF11 domain-containing protein" evidence="2">
    <location>
        <begin position="19"/>
        <end position="356"/>
    </location>
</feature>
<keyword evidence="2" id="KW-0732">Signal</keyword>
<sequence>MSALAVLMAASAMGAAQSVEPTPSKEPGAEVDLALDVTNLAVAPQGTDKQTFTVTNHGQKATTKPGRLVYVTPTYFNFASVPKGCKRKLHKPDPLVSEITECAVPKGLGPGKKFAVTFTLTAARTNLLGSTYGAAIVSPDVTADQEANFSDNYNVPDAAIRRSAPPTITGHRANVHLAFTTSAIAPGEAAEQSFTIGNQGPDDTVDPVRFVYATPFYVNFTDKRLPHGCRLLLDEADPLIPQVVECDRTRSLEAGREQTYTFETTATEGGPSCMVWSPAIASESKPGQASTHDPSVIDNFANVGTNELPPPAQEQVAKSDHAPAARARDPATGHRPGPRLRAPCAAREHANCRRLG</sequence>
<feature type="signal peptide" evidence="2">
    <location>
        <begin position="1"/>
        <end position="18"/>
    </location>
</feature>
<gene>
    <name evidence="3" type="ORF">ACFQVC_28015</name>
</gene>
<proteinExistence type="predicted"/>
<name>A0ABW2JRU5_9ACTN</name>
<evidence type="ECO:0000313" key="4">
    <source>
        <dbReference type="Proteomes" id="UP001596523"/>
    </source>
</evidence>
<dbReference type="EMBL" id="JBHTCF010000014">
    <property type="protein sequence ID" value="MFC7308062.1"/>
    <property type="molecule type" value="Genomic_DNA"/>
</dbReference>
<accession>A0ABW2JRU5</accession>
<reference evidence="4" key="1">
    <citation type="journal article" date="2019" name="Int. J. Syst. Evol. Microbiol.">
        <title>The Global Catalogue of Microorganisms (GCM) 10K type strain sequencing project: providing services to taxonomists for standard genome sequencing and annotation.</title>
        <authorList>
            <consortium name="The Broad Institute Genomics Platform"/>
            <consortium name="The Broad Institute Genome Sequencing Center for Infectious Disease"/>
            <person name="Wu L."/>
            <person name="Ma J."/>
        </authorList>
    </citation>
    <scope>NUCLEOTIDE SEQUENCE [LARGE SCALE GENOMIC DNA]</scope>
    <source>
        <strain evidence="4">SYNS20</strain>
    </source>
</reference>
<dbReference type="RefSeq" id="WP_381835717.1">
    <property type="nucleotide sequence ID" value="NZ_JBHTCF010000014.1"/>
</dbReference>
<feature type="compositionally biased region" description="Basic and acidic residues" evidence="1">
    <location>
        <begin position="317"/>
        <end position="332"/>
    </location>
</feature>
<dbReference type="Proteomes" id="UP001596523">
    <property type="component" value="Unassembled WGS sequence"/>
</dbReference>
<evidence type="ECO:0000313" key="3">
    <source>
        <dbReference type="EMBL" id="MFC7308062.1"/>
    </source>
</evidence>
<evidence type="ECO:0000256" key="1">
    <source>
        <dbReference type="SAM" id="MobiDB-lite"/>
    </source>
</evidence>
<evidence type="ECO:0008006" key="5">
    <source>
        <dbReference type="Google" id="ProtNLM"/>
    </source>
</evidence>
<feature type="compositionally biased region" description="Basic and acidic residues" evidence="1">
    <location>
        <begin position="346"/>
        <end position="356"/>
    </location>
</feature>
<keyword evidence="4" id="KW-1185">Reference proteome</keyword>
<organism evidence="3 4">
    <name type="scientific">Streptomyces monticola</name>
    <dbReference type="NCBI Taxonomy" id="2666263"/>
    <lineage>
        <taxon>Bacteria</taxon>
        <taxon>Bacillati</taxon>
        <taxon>Actinomycetota</taxon>
        <taxon>Actinomycetes</taxon>
        <taxon>Kitasatosporales</taxon>
        <taxon>Streptomycetaceae</taxon>
        <taxon>Streptomyces</taxon>
    </lineage>
</organism>